<evidence type="ECO:0008006" key="5">
    <source>
        <dbReference type="Google" id="ProtNLM"/>
    </source>
</evidence>
<dbReference type="Proteomes" id="UP000228568">
    <property type="component" value="Unassembled WGS sequence"/>
</dbReference>
<feature type="region of interest" description="Disordered" evidence="1">
    <location>
        <begin position="1"/>
        <end position="24"/>
    </location>
</feature>
<keyword evidence="2" id="KW-1133">Transmembrane helix</keyword>
<name>A0A2M7V6M6_9BACT</name>
<accession>A0A2M7V6M6</accession>
<evidence type="ECO:0000256" key="1">
    <source>
        <dbReference type="SAM" id="MobiDB-lite"/>
    </source>
</evidence>
<proteinExistence type="predicted"/>
<dbReference type="AlphaFoldDB" id="A0A2M7V6M6"/>
<organism evidence="3 4">
    <name type="scientific">Candidatus Magasanikbacteria bacterium CG_4_10_14_0_2_um_filter_37_12</name>
    <dbReference type="NCBI Taxonomy" id="1974637"/>
    <lineage>
        <taxon>Bacteria</taxon>
        <taxon>Candidatus Magasanikiibacteriota</taxon>
    </lineage>
</organism>
<dbReference type="Gene3D" id="3.40.30.10">
    <property type="entry name" value="Glutaredoxin"/>
    <property type="match status" value="2"/>
</dbReference>
<feature type="transmembrane region" description="Helical" evidence="2">
    <location>
        <begin position="47"/>
        <end position="67"/>
    </location>
</feature>
<protein>
    <recommendedName>
        <fullName evidence="5">Thioredoxin-like fold domain-containing protein</fullName>
    </recommendedName>
</protein>
<evidence type="ECO:0000256" key="2">
    <source>
        <dbReference type="SAM" id="Phobius"/>
    </source>
</evidence>
<sequence length="306" mass="34392">MLTNSKKEHNQDLKEDLEKKDEGCCDDGETKQKYISLPGTKNPTETLLLILGIIFILNFLVMGLFTFRMSGKLDEAISITKPQEGTLLVVVPEECPLCGAMDIEKSFVEKQNVDLLDTRTVSAESEEGQSLIKKYKFEHLPAMLFLSDDTIKSSVKKVLQESSKVVDENTLVWEDKIPPYLNMEDNKILGLVDVIYLADASCTECYDVRQVQRSILAQFGVAVNSETLLDIQSEEGQELLARYTITSVPTIILSSEVDEYATISNIWSQVGTKEQDGTFVFRKNEALGKVTYNDLKTNKVIIPEKE</sequence>
<gene>
    <name evidence="3" type="ORF">COX81_03755</name>
</gene>
<reference evidence="4" key="1">
    <citation type="submission" date="2017-09" db="EMBL/GenBank/DDBJ databases">
        <title>Depth-based differentiation of microbial function through sediment-hosted aquifers and enrichment of novel symbionts in the deep terrestrial subsurface.</title>
        <authorList>
            <person name="Probst A.J."/>
            <person name="Ladd B."/>
            <person name="Jarett J.K."/>
            <person name="Geller-Mcgrath D.E."/>
            <person name="Sieber C.M.K."/>
            <person name="Emerson J.B."/>
            <person name="Anantharaman K."/>
            <person name="Thomas B.C."/>
            <person name="Malmstrom R."/>
            <person name="Stieglmeier M."/>
            <person name="Klingl A."/>
            <person name="Woyke T."/>
            <person name="Ryan C.M."/>
            <person name="Banfield J.F."/>
        </authorList>
    </citation>
    <scope>NUCLEOTIDE SEQUENCE [LARGE SCALE GENOMIC DNA]</scope>
</reference>
<comment type="caution">
    <text evidence="3">The sequence shown here is derived from an EMBL/GenBank/DDBJ whole genome shotgun (WGS) entry which is preliminary data.</text>
</comment>
<dbReference type="InterPro" id="IPR036249">
    <property type="entry name" value="Thioredoxin-like_sf"/>
</dbReference>
<dbReference type="EMBL" id="PFPK01000046">
    <property type="protein sequence ID" value="PIZ94321.1"/>
    <property type="molecule type" value="Genomic_DNA"/>
</dbReference>
<evidence type="ECO:0000313" key="4">
    <source>
        <dbReference type="Proteomes" id="UP000228568"/>
    </source>
</evidence>
<keyword evidence="2" id="KW-0472">Membrane</keyword>
<dbReference type="SUPFAM" id="SSF52833">
    <property type="entry name" value="Thioredoxin-like"/>
    <property type="match status" value="1"/>
</dbReference>
<evidence type="ECO:0000313" key="3">
    <source>
        <dbReference type="EMBL" id="PIZ94321.1"/>
    </source>
</evidence>
<keyword evidence="2" id="KW-0812">Transmembrane</keyword>